<sequence length="86" mass="9606">MTWDGADDDQEPSAGQTGGAKEEGRKEPEFTVLKEKQQPDSRTRLYGSKTPKALLSNLLRYVHDEQAEGRGSIIPDGFYQPKRLPS</sequence>
<comment type="caution">
    <text evidence="2">The sequence shown here is derived from an EMBL/GenBank/DDBJ whole genome shotgun (WGS) entry which is preliminary data.</text>
</comment>
<feature type="compositionally biased region" description="Acidic residues" evidence="1">
    <location>
        <begin position="1"/>
        <end position="11"/>
    </location>
</feature>
<proteinExistence type="predicted"/>
<dbReference type="EMBL" id="BQNB010016815">
    <property type="protein sequence ID" value="GJT56105.1"/>
    <property type="molecule type" value="Genomic_DNA"/>
</dbReference>
<accession>A0ABQ5EYS1</accession>
<protein>
    <submittedName>
        <fullName evidence="2">Uncharacterized protein</fullName>
    </submittedName>
</protein>
<name>A0ABQ5EYS1_9ASTR</name>
<keyword evidence="3" id="KW-1185">Reference proteome</keyword>
<evidence type="ECO:0000256" key="1">
    <source>
        <dbReference type="SAM" id="MobiDB-lite"/>
    </source>
</evidence>
<organism evidence="2 3">
    <name type="scientific">Tanacetum coccineum</name>
    <dbReference type="NCBI Taxonomy" id="301880"/>
    <lineage>
        <taxon>Eukaryota</taxon>
        <taxon>Viridiplantae</taxon>
        <taxon>Streptophyta</taxon>
        <taxon>Embryophyta</taxon>
        <taxon>Tracheophyta</taxon>
        <taxon>Spermatophyta</taxon>
        <taxon>Magnoliopsida</taxon>
        <taxon>eudicotyledons</taxon>
        <taxon>Gunneridae</taxon>
        <taxon>Pentapetalae</taxon>
        <taxon>asterids</taxon>
        <taxon>campanulids</taxon>
        <taxon>Asterales</taxon>
        <taxon>Asteraceae</taxon>
        <taxon>Asteroideae</taxon>
        <taxon>Anthemideae</taxon>
        <taxon>Anthemidinae</taxon>
        <taxon>Tanacetum</taxon>
    </lineage>
</organism>
<feature type="compositionally biased region" description="Basic and acidic residues" evidence="1">
    <location>
        <begin position="20"/>
        <end position="43"/>
    </location>
</feature>
<reference evidence="2" key="2">
    <citation type="submission" date="2022-01" db="EMBL/GenBank/DDBJ databases">
        <authorList>
            <person name="Yamashiro T."/>
            <person name="Shiraishi A."/>
            <person name="Satake H."/>
            <person name="Nakayama K."/>
        </authorList>
    </citation>
    <scope>NUCLEOTIDE SEQUENCE</scope>
</reference>
<gene>
    <name evidence="2" type="ORF">Tco_0991159</name>
</gene>
<reference evidence="2" key="1">
    <citation type="journal article" date="2022" name="Int. J. Mol. Sci.">
        <title>Draft Genome of Tanacetum Coccineum: Genomic Comparison of Closely Related Tanacetum-Family Plants.</title>
        <authorList>
            <person name="Yamashiro T."/>
            <person name="Shiraishi A."/>
            <person name="Nakayama K."/>
            <person name="Satake H."/>
        </authorList>
    </citation>
    <scope>NUCLEOTIDE SEQUENCE</scope>
</reference>
<evidence type="ECO:0000313" key="2">
    <source>
        <dbReference type="EMBL" id="GJT56105.1"/>
    </source>
</evidence>
<feature type="region of interest" description="Disordered" evidence="1">
    <location>
        <begin position="67"/>
        <end position="86"/>
    </location>
</feature>
<feature type="region of interest" description="Disordered" evidence="1">
    <location>
        <begin position="1"/>
        <end position="48"/>
    </location>
</feature>
<evidence type="ECO:0000313" key="3">
    <source>
        <dbReference type="Proteomes" id="UP001151760"/>
    </source>
</evidence>
<dbReference type="Proteomes" id="UP001151760">
    <property type="component" value="Unassembled WGS sequence"/>
</dbReference>